<name>A0A2B9PB41_BACCE</name>
<feature type="non-terminal residue" evidence="1">
    <location>
        <position position="44"/>
    </location>
</feature>
<evidence type="ECO:0000313" key="2">
    <source>
        <dbReference type="Proteomes" id="UP000223777"/>
    </source>
</evidence>
<dbReference type="SUPFAM" id="SSF55331">
    <property type="entry name" value="Tautomerase/MIF"/>
    <property type="match status" value="1"/>
</dbReference>
<organism evidence="1 2">
    <name type="scientific">Bacillus cereus</name>
    <dbReference type="NCBI Taxonomy" id="1396"/>
    <lineage>
        <taxon>Bacteria</taxon>
        <taxon>Bacillati</taxon>
        <taxon>Bacillota</taxon>
        <taxon>Bacilli</taxon>
        <taxon>Bacillales</taxon>
        <taxon>Bacillaceae</taxon>
        <taxon>Bacillus</taxon>
        <taxon>Bacillus cereus group</taxon>
    </lineage>
</organism>
<protein>
    <recommendedName>
        <fullName evidence="3">4-oxalocrotonate tautomerase</fullName>
    </recommendedName>
</protein>
<gene>
    <name evidence="1" type="ORF">CN984_29040</name>
</gene>
<dbReference type="InterPro" id="IPR015017">
    <property type="entry name" value="DUF1904"/>
</dbReference>
<dbReference type="RefSeq" id="WP_142344486.1">
    <property type="nucleotide sequence ID" value="NZ_NUIL01000069.1"/>
</dbReference>
<dbReference type="InterPro" id="IPR014347">
    <property type="entry name" value="Tautomerase/MIF_sf"/>
</dbReference>
<sequence>MPHVVFRGITTEQLKRISKPLVEELAEICECGTDNFTLELPSST</sequence>
<dbReference type="EMBL" id="NUIL01000069">
    <property type="protein sequence ID" value="PGO20782.1"/>
    <property type="molecule type" value="Genomic_DNA"/>
</dbReference>
<reference evidence="1 2" key="1">
    <citation type="submission" date="2017-09" db="EMBL/GenBank/DDBJ databases">
        <title>Large-scale bioinformatics analysis of Bacillus genomes uncovers conserved roles of natural products in bacterial physiology.</title>
        <authorList>
            <consortium name="Agbiome Team Llc"/>
            <person name="Bleich R.M."/>
            <person name="Grubbs K.J."/>
            <person name="Santa Maria K.C."/>
            <person name="Allen S.E."/>
            <person name="Farag S."/>
            <person name="Shank E.A."/>
            <person name="Bowers A."/>
        </authorList>
    </citation>
    <scope>NUCLEOTIDE SEQUENCE [LARGE SCALE GENOMIC DNA]</scope>
    <source>
        <strain evidence="1 2">AFS050027</strain>
    </source>
</reference>
<dbReference type="Proteomes" id="UP000223777">
    <property type="component" value="Unassembled WGS sequence"/>
</dbReference>
<dbReference type="Gene3D" id="3.30.429.10">
    <property type="entry name" value="Macrophage Migration Inhibitory Factor"/>
    <property type="match status" value="1"/>
</dbReference>
<dbReference type="AlphaFoldDB" id="A0A2B9PB41"/>
<comment type="caution">
    <text evidence="1">The sequence shown here is derived from an EMBL/GenBank/DDBJ whole genome shotgun (WGS) entry which is preliminary data.</text>
</comment>
<evidence type="ECO:0008006" key="3">
    <source>
        <dbReference type="Google" id="ProtNLM"/>
    </source>
</evidence>
<dbReference type="Pfam" id="PF08921">
    <property type="entry name" value="DUF1904"/>
    <property type="match status" value="1"/>
</dbReference>
<accession>A0A2B9PB41</accession>
<proteinExistence type="predicted"/>
<evidence type="ECO:0000313" key="1">
    <source>
        <dbReference type="EMBL" id="PGO20782.1"/>
    </source>
</evidence>